<evidence type="ECO:0000256" key="1">
    <source>
        <dbReference type="SAM" id="MobiDB-lite"/>
    </source>
</evidence>
<dbReference type="GeneID" id="59329511"/>
<dbReference type="SUPFAM" id="SSF51905">
    <property type="entry name" value="FAD/NAD(P)-binding domain"/>
    <property type="match status" value="1"/>
</dbReference>
<evidence type="ECO:0000256" key="2">
    <source>
        <dbReference type="SAM" id="SignalP"/>
    </source>
</evidence>
<evidence type="ECO:0000313" key="3">
    <source>
        <dbReference type="EMBL" id="KAF6223041.1"/>
    </source>
</evidence>
<feature type="signal peptide" evidence="2">
    <location>
        <begin position="1"/>
        <end position="26"/>
    </location>
</feature>
<proteinExistence type="predicted"/>
<dbReference type="Gene3D" id="3.90.660.10">
    <property type="match status" value="1"/>
</dbReference>
<name>A0A8H6FCH2_9LECA</name>
<dbReference type="EMBL" id="JACCJB010000011">
    <property type="protein sequence ID" value="KAF6223041.1"/>
    <property type="molecule type" value="Genomic_DNA"/>
</dbReference>
<dbReference type="Proteomes" id="UP000593566">
    <property type="component" value="Unassembled WGS sequence"/>
</dbReference>
<keyword evidence="4" id="KW-1185">Reference proteome</keyword>
<dbReference type="AlphaFoldDB" id="A0A8H6FCH2"/>
<dbReference type="RefSeq" id="XP_037152387.1">
    <property type="nucleotide sequence ID" value="XM_037292025.1"/>
</dbReference>
<evidence type="ECO:0000313" key="4">
    <source>
        <dbReference type="Proteomes" id="UP000593566"/>
    </source>
</evidence>
<sequence>MPKRLVMTSHLVNILLLRSSVLTALSSPVPRASSTCEKTQVAILGAGVAGITAAWIILTSSGDAYSIVEQDAGNILLENLQDTSFCAALNLAGWRPMGDAQAQAVEWYQLDFDFFKDNNCVVNQRGFKFFIHGHAREFLKTNDTRLHLNTIVKNITNSAEGVNILNADGIWQSLDHDSFLPGRGILYVTVVPNETYAIDAQDDDTATRQVLATLREMFGGDKVPEPAGMYVSPLEHIPTGLRLLLELAPPPPRDSHGKGIKTSARTTTAGCGTRGNPRARNEVGEFAGVSA</sequence>
<protein>
    <submittedName>
        <fullName evidence="3">Uncharacterized protein</fullName>
    </submittedName>
</protein>
<feature type="chain" id="PRO_5034856600" evidence="2">
    <location>
        <begin position="27"/>
        <end position="291"/>
    </location>
</feature>
<reference evidence="3 4" key="1">
    <citation type="journal article" date="2020" name="Genomics">
        <title>Complete, high-quality genomes from long-read metagenomic sequencing of two wolf lichen thalli reveals enigmatic genome architecture.</title>
        <authorList>
            <person name="McKenzie S.K."/>
            <person name="Walston R.F."/>
            <person name="Allen J.L."/>
        </authorList>
    </citation>
    <scope>NUCLEOTIDE SEQUENCE [LARGE SCALE GENOMIC DNA]</scope>
    <source>
        <strain evidence="3">WasteWater1</strain>
    </source>
</reference>
<dbReference type="SUPFAM" id="SSF54373">
    <property type="entry name" value="FAD-linked reductases, C-terminal domain"/>
    <property type="match status" value="1"/>
</dbReference>
<feature type="region of interest" description="Disordered" evidence="1">
    <location>
        <begin position="251"/>
        <end position="291"/>
    </location>
</feature>
<comment type="caution">
    <text evidence="3">The sequence shown here is derived from an EMBL/GenBank/DDBJ whole genome shotgun (WGS) entry which is preliminary data.</text>
</comment>
<organism evidence="3 4">
    <name type="scientific">Letharia lupina</name>
    <dbReference type="NCBI Taxonomy" id="560253"/>
    <lineage>
        <taxon>Eukaryota</taxon>
        <taxon>Fungi</taxon>
        <taxon>Dikarya</taxon>
        <taxon>Ascomycota</taxon>
        <taxon>Pezizomycotina</taxon>
        <taxon>Lecanoromycetes</taxon>
        <taxon>OSLEUM clade</taxon>
        <taxon>Lecanoromycetidae</taxon>
        <taxon>Lecanorales</taxon>
        <taxon>Lecanorineae</taxon>
        <taxon>Parmeliaceae</taxon>
        <taxon>Letharia</taxon>
    </lineage>
</organism>
<feature type="compositionally biased region" description="Low complexity" evidence="1">
    <location>
        <begin position="262"/>
        <end position="275"/>
    </location>
</feature>
<dbReference type="InterPro" id="IPR036188">
    <property type="entry name" value="FAD/NAD-bd_sf"/>
</dbReference>
<accession>A0A8H6FCH2</accession>
<keyword evidence="2" id="KW-0732">Signal</keyword>
<gene>
    <name evidence="3" type="ORF">HO133_001093</name>
</gene>